<dbReference type="PANTHER" id="PTHR12526">
    <property type="entry name" value="GLYCOSYLTRANSFERASE"/>
    <property type="match status" value="1"/>
</dbReference>
<dbReference type="Pfam" id="PF00534">
    <property type="entry name" value="Glycos_transf_1"/>
    <property type="match status" value="1"/>
</dbReference>
<dbReference type="CDD" id="cd03801">
    <property type="entry name" value="GT4_PimA-like"/>
    <property type="match status" value="1"/>
</dbReference>
<evidence type="ECO:0000313" key="3">
    <source>
        <dbReference type="EMBL" id="MDG3005353.1"/>
    </source>
</evidence>
<organism evidence="3 4">
    <name type="scientific">Paludisphaera mucosa</name>
    <dbReference type="NCBI Taxonomy" id="3030827"/>
    <lineage>
        <taxon>Bacteria</taxon>
        <taxon>Pseudomonadati</taxon>
        <taxon>Planctomycetota</taxon>
        <taxon>Planctomycetia</taxon>
        <taxon>Isosphaerales</taxon>
        <taxon>Isosphaeraceae</taxon>
        <taxon>Paludisphaera</taxon>
    </lineage>
</organism>
<reference evidence="3 4" key="1">
    <citation type="submission" date="2023-03" db="EMBL/GenBank/DDBJ databases">
        <title>Paludisphaera mucosa sp. nov. a novel planctomycete from northern fen.</title>
        <authorList>
            <person name="Ivanova A."/>
        </authorList>
    </citation>
    <scope>NUCLEOTIDE SEQUENCE [LARGE SCALE GENOMIC DNA]</scope>
    <source>
        <strain evidence="3 4">Pla2</strain>
    </source>
</reference>
<dbReference type="RefSeq" id="WP_277861698.1">
    <property type="nucleotide sequence ID" value="NZ_JARRAG010000002.1"/>
</dbReference>
<sequence length="445" mass="50070">MYFLPIHVPIYTAGDRRMVTTEWHRSLELLRDSLQGRYGTIVVLAPSLPADASSVEQSLQELTEANDGIRLTGSFDPRGRARDYWLKDRRRWLADLREHVPAADVVHAALDDVYRPICYDGFLEGVRGERPTLFVQDTDIVLQMGELAAGRGPKEVAKAWTYGRFYERMCRRGVRLADLSLLKGSTLIRRYGESARNARCFQDTSHSAADVVPEPTLERRLEGLTAGEVRRLVYCGRLVRRKGIDQSIHLIRRLRDRGVAVEFDVIGDGPELAALERLAAESGLAGVVRFLGRASYGPELLRTLAGYDGLLFTPLAEDTPRMIFDGFAAGLPLIAWDIEYVRERAAEDAAVVPLPKGDLEASADRAAEALRSPRRLDDLARRARRAGEYHAAENWYRRRAEWTFEAVSRHRTAKAHASRPMALRPPPPVEDAASSQRFEYHSGLR</sequence>
<keyword evidence="3" id="KW-0808">Transferase</keyword>
<accession>A0ABT6FD89</accession>
<dbReference type="SUPFAM" id="SSF53756">
    <property type="entry name" value="UDP-Glycosyltransferase/glycogen phosphorylase"/>
    <property type="match status" value="1"/>
</dbReference>
<evidence type="ECO:0000259" key="2">
    <source>
        <dbReference type="Pfam" id="PF00534"/>
    </source>
</evidence>
<dbReference type="Proteomes" id="UP001216907">
    <property type="component" value="Unassembled WGS sequence"/>
</dbReference>
<comment type="caution">
    <text evidence="3">The sequence shown here is derived from an EMBL/GenBank/DDBJ whole genome shotgun (WGS) entry which is preliminary data.</text>
</comment>
<dbReference type="Gene3D" id="3.40.50.2000">
    <property type="entry name" value="Glycogen Phosphorylase B"/>
    <property type="match status" value="1"/>
</dbReference>
<feature type="region of interest" description="Disordered" evidence="1">
    <location>
        <begin position="415"/>
        <end position="445"/>
    </location>
</feature>
<name>A0ABT6FD89_9BACT</name>
<dbReference type="EC" id="2.4.-.-" evidence="3"/>
<keyword evidence="3" id="KW-0328">Glycosyltransferase</keyword>
<proteinExistence type="predicted"/>
<dbReference type="InterPro" id="IPR001296">
    <property type="entry name" value="Glyco_trans_1"/>
</dbReference>
<dbReference type="GO" id="GO:0016757">
    <property type="term" value="F:glycosyltransferase activity"/>
    <property type="evidence" value="ECO:0007669"/>
    <property type="project" value="UniProtKB-KW"/>
</dbReference>
<dbReference type="EMBL" id="JARRAG010000002">
    <property type="protein sequence ID" value="MDG3005353.1"/>
    <property type="molecule type" value="Genomic_DNA"/>
</dbReference>
<gene>
    <name evidence="3" type="ORF">PZE19_16300</name>
</gene>
<evidence type="ECO:0000256" key="1">
    <source>
        <dbReference type="SAM" id="MobiDB-lite"/>
    </source>
</evidence>
<evidence type="ECO:0000313" key="4">
    <source>
        <dbReference type="Proteomes" id="UP001216907"/>
    </source>
</evidence>
<feature type="domain" description="Glycosyl transferase family 1" evidence="2">
    <location>
        <begin position="229"/>
        <end position="385"/>
    </location>
</feature>
<keyword evidence="4" id="KW-1185">Reference proteome</keyword>
<protein>
    <submittedName>
        <fullName evidence="3">Glycosyltransferase</fullName>
        <ecNumber evidence="3">2.4.-.-</ecNumber>
    </submittedName>
</protein>